<dbReference type="EMBL" id="KF901002">
    <property type="protein sequence ID" value="AIF14476.1"/>
    <property type="molecule type" value="Genomic_DNA"/>
</dbReference>
<evidence type="ECO:0000256" key="3">
    <source>
        <dbReference type="ARBA" id="ARBA00023002"/>
    </source>
</evidence>
<dbReference type="GO" id="GO:0016491">
    <property type="term" value="F:oxidoreductase activity"/>
    <property type="evidence" value="ECO:0007669"/>
    <property type="project" value="UniProtKB-KW"/>
</dbReference>
<feature type="domain" description="Cysteine-rich" evidence="6">
    <location>
        <begin position="10"/>
        <end position="94"/>
    </location>
</feature>
<proteinExistence type="predicted"/>
<dbReference type="AlphaFoldDB" id="A0A075HD92"/>
<evidence type="ECO:0000259" key="6">
    <source>
        <dbReference type="Pfam" id="PF02754"/>
    </source>
</evidence>
<keyword evidence="4" id="KW-0408">Iron</keyword>
<dbReference type="GO" id="GO:0051539">
    <property type="term" value="F:4 iron, 4 sulfur cluster binding"/>
    <property type="evidence" value="ECO:0007669"/>
    <property type="project" value="UniProtKB-KW"/>
</dbReference>
<evidence type="ECO:0000256" key="1">
    <source>
        <dbReference type="ARBA" id="ARBA00022485"/>
    </source>
</evidence>
<evidence type="ECO:0000256" key="2">
    <source>
        <dbReference type="ARBA" id="ARBA00022723"/>
    </source>
</evidence>
<evidence type="ECO:0000313" key="7">
    <source>
        <dbReference type="EMBL" id="AIF14476.1"/>
    </source>
</evidence>
<dbReference type="PANTHER" id="PTHR43255">
    <property type="entry name" value="IRON-SULFUR-BINDING OXIDOREDUCTASE FADF-RELATED-RELATED"/>
    <property type="match status" value="1"/>
</dbReference>
<organism evidence="7">
    <name type="scientific">uncultured marine group II/III euryarchaeote KM3_67_D09</name>
    <dbReference type="NCBI Taxonomy" id="1456483"/>
    <lineage>
        <taxon>Archaea</taxon>
        <taxon>Methanobacteriati</taxon>
        <taxon>Methanobacteriota</taxon>
        <taxon>environmental samples</taxon>
    </lineage>
</organism>
<evidence type="ECO:0000256" key="4">
    <source>
        <dbReference type="ARBA" id="ARBA00023004"/>
    </source>
</evidence>
<dbReference type="PANTHER" id="PTHR43255:SF1">
    <property type="entry name" value="IRON-SULFUR-BINDING OXIDOREDUCTASE FADF-RELATED"/>
    <property type="match status" value="1"/>
</dbReference>
<sequence length="146" mass="16021">MPDVDKDGSVTFHDPCYLGRIGGIVDEPRDLIGGVDVEVERHGTDSFCCGAGGAQMWMEEDADKRVNQIRAKEIAETGCDTVAVGCPFCSIMVKDGLDSVGAEMDVMDVAEILWEQIVAKDAEIQNNFRKKSRGSRFWNSRKGGFN</sequence>
<dbReference type="Pfam" id="PF02754">
    <property type="entry name" value="CCG"/>
    <property type="match status" value="1"/>
</dbReference>
<keyword evidence="3" id="KW-0560">Oxidoreductase</keyword>
<name>A0A075HD92_9EURY</name>
<keyword evidence="1" id="KW-0004">4Fe-4S</keyword>
<keyword evidence="2" id="KW-0479">Metal-binding</keyword>
<dbReference type="InterPro" id="IPR051460">
    <property type="entry name" value="HdrC_iron-sulfur_subunit"/>
</dbReference>
<dbReference type="GO" id="GO:0005886">
    <property type="term" value="C:plasma membrane"/>
    <property type="evidence" value="ECO:0007669"/>
    <property type="project" value="TreeGrafter"/>
</dbReference>
<accession>A0A075HD92</accession>
<protein>
    <submittedName>
        <fullName evidence="7">Fe-S oxidoreductase</fullName>
    </submittedName>
</protein>
<reference evidence="7" key="1">
    <citation type="journal article" date="2014" name="Genome Biol. Evol.">
        <title>Pangenome evidence for extensive interdomain horizontal transfer affecting lineage core and shell genes in uncultured planktonic thaumarchaeota and euryarchaeota.</title>
        <authorList>
            <person name="Deschamps P."/>
            <person name="Zivanovic Y."/>
            <person name="Moreira D."/>
            <person name="Rodriguez-Valera F."/>
            <person name="Lopez-Garcia P."/>
        </authorList>
    </citation>
    <scope>NUCLEOTIDE SEQUENCE</scope>
</reference>
<keyword evidence="5" id="KW-0411">Iron-sulfur</keyword>
<dbReference type="InterPro" id="IPR004017">
    <property type="entry name" value="Cys_rich_dom"/>
</dbReference>
<evidence type="ECO:0000256" key="5">
    <source>
        <dbReference type="ARBA" id="ARBA00023014"/>
    </source>
</evidence>
<dbReference type="GO" id="GO:0046872">
    <property type="term" value="F:metal ion binding"/>
    <property type="evidence" value="ECO:0007669"/>
    <property type="project" value="UniProtKB-KW"/>
</dbReference>